<feature type="domain" description="Trichohyalin-plectin-homology" evidence="4">
    <location>
        <begin position="135"/>
        <end position="476"/>
    </location>
</feature>
<feature type="coiled-coil region" evidence="2">
    <location>
        <begin position="54"/>
        <end position="123"/>
    </location>
</feature>
<reference evidence="5" key="1">
    <citation type="submission" date="2025-08" db="UniProtKB">
        <authorList>
            <consortium name="Ensembl"/>
        </authorList>
    </citation>
    <scope>IDENTIFICATION</scope>
</reference>
<dbReference type="InterPro" id="IPR039986">
    <property type="entry name" value="CFAP210"/>
</dbReference>
<evidence type="ECO:0000256" key="1">
    <source>
        <dbReference type="ARBA" id="ARBA00023054"/>
    </source>
</evidence>
<sequence length="549" mass="64143">MAESMVQYGRRRGSSPMVSSDGDCHGTKPLLDLRQVTVLPREEYLKIKESLNHQSNHKKRIEEAAKQREAMHQQSKEVVKLWSNTIVGQRQKKIEAKKIREELEEEQRKARDLEEARYQEQLRKEAIARAKAQLYYQTQQVKGFHSALLLTEVLKEREAQLELKRRIESSSKDRDREVLDKIKSREDEALEREKQKAVQKKLNTQAVAEDLRTQMRNVELARAREKLENVKEGEEIQRLRQLHLREQSATRQRQEERKKSTMQAHLEHISNRDVVRGIDERKRALEEEQRELFLATKKKMGVLRKEKEAELFREAQILKDMIRNKLTATQQEKTDHEDECIARAIAEQEAREALRRNADEERKAAMQKSISEHRETLRLEQEQKEMIARQKALEVQQAKEETARIFLEKQQQKAQKAKEEGRFLQDHYVQQMAAKQVRHKQKKTEQRESLVKNTELIVAEGQQFQQYASQVIREAAVGQRNLLPLHKAAREGLGGGLGPVFGGAQPSYLVQDDSGVEMPRYVCGTTQNVKELNETTDMEGARKRLGFTW</sequence>
<dbReference type="OrthoDB" id="331765at2759"/>
<evidence type="ECO:0000313" key="6">
    <source>
        <dbReference type="Proteomes" id="UP000694546"/>
    </source>
</evidence>
<evidence type="ECO:0000313" key="5">
    <source>
        <dbReference type="Ensembl" id="ENSGMOP00000002895.2"/>
    </source>
</evidence>
<dbReference type="InterPro" id="IPR043597">
    <property type="entry name" value="TPH_dom"/>
</dbReference>
<feature type="coiled-coil region" evidence="2">
    <location>
        <begin position="319"/>
        <end position="364"/>
    </location>
</feature>
<dbReference type="OMA" id="EMHFRSQ"/>
<dbReference type="CTD" id="129881"/>
<name>A0A8C4YY96_GADMO</name>
<dbReference type="PANTHER" id="PTHR28663:SF1">
    <property type="entry name" value="CILIA- AND FLAGELLA- ASSOCIATED PROTEIN 210"/>
    <property type="match status" value="1"/>
</dbReference>
<dbReference type="GeneTree" id="ENSGT00940000165303"/>
<organism evidence="5 6">
    <name type="scientific">Gadus morhua</name>
    <name type="common">Atlantic cod</name>
    <dbReference type="NCBI Taxonomy" id="8049"/>
    <lineage>
        <taxon>Eukaryota</taxon>
        <taxon>Metazoa</taxon>
        <taxon>Chordata</taxon>
        <taxon>Craniata</taxon>
        <taxon>Vertebrata</taxon>
        <taxon>Euteleostomi</taxon>
        <taxon>Actinopterygii</taxon>
        <taxon>Neopterygii</taxon>
        <taxon>Teleostei</taxon>
        <taxon>Neoteleostei</taxon>
        <taxon>Acanthomorphata</taxon>
        <taxon>Zeiogadaria</taxon>
        <taxon>Gadariae</taxon>
        <taxon>Gadiformes</taxon>
        <taxon>Gadoidei</taxon>
        <taxon>Gadidae</taxon>
        <taxon>Gadus</taxon>
    </lineage>
</organism>
<dbReference type="KEGG" id="gmh:115532985"/>
<protein>
    <submittedName>
        <fullName evidence="5">Cilia and flagella associated protein 210</fullName>
    </submittedName>
</protein>
<evidence type="ECO:0000259" key="4">
    <source>
        <dbReference type="Pfam" id="PF13868"/>
    </source>
</evidence>
<keyword evidence="6" id="KW-1185">Reference proteome</keyword>
<evidence type="ECO:0000256" key="3">
    <source>
        <dbReference type="SAM" id="MobiDB-lite"/>
    </source>
</evidence>
<gene>
    <name evidence="5" type="primary">cfap210</name>
</gene>
<feature type="region of interest" description="Disordered" evidence="3">
    <location>
        <begin position="1"/>
        <end position="26"/>
    </location>
</feature>
<dbReference type="GO" id="GO:0005879">
    <property type="term" value="C:axonemal microtubule"/>
    <property type="evidence" value="ECO:0007669"/>
    <property type="project" value="TreeGrafter"/>
</dbReference>
<dbReference type="Ensembl" id="ENSGMOT00000002986.2">
    <property type="protein sequence ID" value="ENSGMOP00000002895.2"/>
    <property type="gene ID" value="ENSGMOG00000002751.2"/>
</dbReference>
<feature type="coiled-coil region" evidence="2">
    <location>
        <begin position="208"/>
        <end position="237"/>
    </location>
</feature>
<dbReference type="PANTHER" id="PTHR28663">
    <property type="entry name" value="COILED-COIL DOMAIN-CONTAINING PROTEIN 173"/>
    <property type="match status" value="1"/>
</dbReference>
<keyword evidence="1 2" id="KW-0175">Coiled coil</keyword>
<evidence type="ECO:0000256" key="2">
    <source>
        <dbReference type="SAM" id="Coils"/>
    </source>
</evidence>
<dbReference type="Proteomes" id="UP000694546">
    <property type="component" value="Chromosome 20"/>
</dbReference>
<dbReference type="AlphaFoldDB" id="A0A8C4YY96"/>
<dbReference type="Pfam" id="PF13868">
    <property type="entry name" value="TPH"/>
    <property type="match status" value="1"/>
</dbReference>
<reference evidence="5" key="2">
    <citation type="submission" date="2025-09" db="UniProtKB">
        <authorList>
            <consortium name="Ensembl"/>
        </authorList>
    </citation>
    <scope>IDENTIFICATION</scope>
</reference>
<proteinExistence type="predicted"/>
<accession>A0A8C4YY96</accession>